<evidence type="ECO:0000256" key="10">
    <source>
        <dbReference type="ARBA" id="ARBA00022857"/>
    </source>
</evidence>
<dbReference type="GO" id="GO:0071266">
    <property type="term" value="P:'de novo' L-methionine biosynthetic process"/>
    <property type="evidence" value="ECO:0007669"/>
    <property type="project" value="UniProtKB-UniRule"/>
</dbReference>
<feature type="binding site" evidence="16">
    <location>
        <position position="248"/>
    </location>
    <ligand>
        <name>substrate</name>
    </ligand>
</feature>
<dbReference type="UniPathway" id="UPA00051">
    <property type="reaction ID" value="UER00464"/>
</dbReference>
<dbReference type="PANTHER" id="PTHR46278">
    <property type="entry name" value="DEHYDROGENASE, PUTATIVE-RELATED"/>
    <property type="match status" value="1"/>
</dbReference>
<dbReference type="GO" id="GO:0009097">
    <property type="term" value="P:isoleucine biosynthetic process"/>
    <property type="evidence" value="ECO:0007669"/>
    <property type="project" value="InterPro"/>
</dbReference>
<dbReference type="EC" id="1.2.1.11" evidence="7 16"/>
<evidence type="ECO:0000256" key="11">
    <source>
        <dbReference type="ARBA" id="ARBA00022915"/>
    </source>
</evidence>
<dbReference type="EMBL" id="JAAAWP010000002">
    <property type="protein sequence ID" value="NDW20894.1"/>
    <property type="molecule type" value="Genomic_DNA"/>
</dbReference>
<evidence type="ECO:0000313" key="19">
    <source>
        <dbReference type="EMBL" id="NDW20894.1"/>
    </source>
</evidence>
<proteinExistence type="inferred from homology"/>
<comment type="function">
    <text evidence="1 16">Catalyzes the NADPH-dependent formation of L-aspartate-semialdehyde (L-ASA) by the reductive dephosphorylation of L-aspartyl-4-phosphate.</text>
</comment>
<keyword evidence="14 16" id="KW-0486">Methionine biosynthesis</keyword>
<dbReference type="GO" id="GO:0009089">
    <property type="term" value="P:lysine biosynthetic process via diaminopimelate"/>
    <property type="evidence" value="ECO:0007669"/>
    <property type="project" value="UniProtKB-UniRule"/>
</dbReference>
<dbReference type="RefSeq" id="WP_163110561.1">
    <property type="nucleotide sequence ID" value="NZ_JAAAWP010000002.1"/>
</dbReference>
<dbReference type="GO" id="GO:0050661">
    <property type="term" value="F:NADP binding"/>
    <property type="evidence" value="ECO:0007669"/>
    <property type="project" value="UniProtKB-UniRule"/>
</dbReference>
<evidence type="ECO:0000256" key="2">
    <source>
        <dbReference type="ARBA" id="ARBA00005021"/>
    </source>
</evidence>
<dbReference type="AlphaFoldDB" id="A0A6L9MRQ5"/>
<evidence type="ECO:0000256" key="17">
    <source>
        <dbReference type="PIRSR" id="PIRSR000148-1"/>
    </source>
</evidence>
<comment type="pathway">
    <text evidence="4 16">Amino-acid biosynthesis; L-threonine biosynthesis; L-threonine from L-aspartate: step 2/5.</text>
</comment>
<feature type="binding site" evidence="16">
    <location>
        <position position="251"/>
    </location>
    <ligand>
        <name>phosphate</name>
        <dbReference type="ChEBI" id="CHEBI:43474"/>
    </ligand>
</feature>
<dbReference type="InterPro" id="IPR000534">
    <property type="entry name" value="Semialdehyde_DH_NAD-bd"/>
</dbReference>
<dbReference type="InterPro" id="IPR011534">
    <property type="entry name" value="Asp_ADH_gamma-type"/>
</dbReference>
<accession>A0A6L9MRQ5</accession>
<dbReference type="UniPathway" id="UPA00050">
    <property type="reaction ID" value="UER00463"/>
</dbReference>
<dbReference type="InterPro" id="IPR012280">
    <property type="entry name" value="Semialdhyde_DH_dimer_dom"/>
</dbReference>
<evidence type="ECO:0000256" key="3">
    <source>
        <dbReference type="ARBA" id="ARBA00005076"/>
    </source>
</evidence>
<feature type="binding site" evidence="16">
    <location>
        <position position="80"/>
    </location>
    <ligand>
        <name>NADP(+)</name>
        <dbReference type="ChEBI" id="CHEBI:58349"/>
    </ligand>
</feature>
<keyword evidence="10 16" id="KW-0521">NADP</keyword>
<dbReference type="InterPro" id="IPR036291">
    <property type="entry name" value="NAD(P)-bd_dom_sf"/>
</dbReference>
<name>A0A6L9MRQ5_9ALTE</name>
<feature type="binding site" evidence="16">
    <location>
        <position position="169"/>
    </location>
    <ligand>
        <name>substrate</name>
    </ligand>
</feature>
<feature type="active site" description="Proton acceptor" evidence="16 17">
    <location>
        <position position="285"/>
    </location>
</feature>
<dbReference type="SUPFAM" id="SSF55347">
    <property type="entry name" value="Glyceraldehyde-3-phosphate dehydrogenase-like, C-terminal domain"/>
    <property type="match status" value="1"/>
</dbReference>
<dbReference type="GO" id="GO:0051287">
    <property type="term" value="F:NAD binding"/>
    <property type="evidence" value="ECO:0007669"/>
    <property type="project" value="InterPro"/>
</dbReference>
<dbReference type="Gene3D" id="3.30.360.10">
    <property type="entry name" value="Dihydrodipicolinate Reductase, domain 2"/>
    <property type="match status" value="1"/>
</dbReference>
<reference evidence="19 20" key="1">
    <citation type="submission" date="2020-01" db="EMBL/GenBank/DDBJ databases">
        <title>Genomes of bacteria type strains.</title>
        <authorList>
            <person name="Chen J."/>
            <person name="Zhu S."/>
            <person name="Yang J."/>
        </authorList>
    </citation>
    <scope>NUCLEOTIDE SEQUENCE [LARGE SCALE GENOMIC DNA]</scope>
    <source>
        <strain evidence="19 20">LMG 22958</strain>
    </source>
</reference>
<sequence>MAQQKVGLVGWRGMVGSVLMQRMQEEDDFAHIEPTFFTTSQKGSAAPNFANKTDNGEAGVLEDAYDIDALSQQDIIITCQGGDYTKAVYEDLRATGWNGYWIDAASTLRMNDDAIIVLDPVNNSEISTGIEKGVRTFVGGNCTVSLMLLALGGLFEKDLVEWASPMTYQAASGSGAKHMRELISQMGAIFDNVKTSVEDPAKAILDIDHQVAEFIRSEDYPSEQFGVPLAGSLIPYIDSQLPSGQSREEWKAQAEANKILGVSSAQKKEIPIDGICVRVGAMRSHSQAITIKLKKDLPVEEIEAILAAHNEWVKVIPNDRDITMQELTPAKVTGTLTIPVGRIRKLNMGPEYISAFTVGDQLLWGAAEPLRRMLRILLSKSE</sequence>
<evidence type="ECO:0000256" key="14">
    <source>
        <dbReference type="ARBA" id="ARBA00023167"/>
    </source>
</evidence>
<dbReference type="GO" id="GO:0004073">
    <property type="term" value="F:aspartate-semialdehyde dehydrogenase activity"/>
    <property type="evidence" value="ECO:0007669"/>
    <property type="project" value="UniProtKB-UniRule"/>
</dbReference>
<feature type="binding site" evidence="16">
    <location>
        <position position="109"/>
    </location>
    <ligand>
        <name>phosphate</name>
        <dbReference type="ChEBI" id="CHEBI:43474"/>
    </ligand>
</feature>
<comment type="pathway">
    <text evidence="2 16">Amino-acid biosynthesis; L-methionine biosynthesis via de novo pathway; L-homoserine from L-aspartate: step 2/3.</text>
</comment>
<keyword evidence="20" id="KW-1185">Reference proteome</keyword>
<evidence type="ECO:0000256" key="15">
    <source>
        <dbReference type="ARBA" id="ARBA00047891"/>
    </source>
</evidence>
<keyword evidence="13 16" id="KW-0457">Lysine biosynthesis</keyword>
<dbReference type="SMART" id="SM00859">
    <property type="entry name" value="Semialdhyde_dh"/>
    <property type="match status" value="1"/>
</dbReference>
<dbReference type="PANTHER" id="PTHR46278:SF4">
    <property type="entry name" value="ASPARTATE-SEMIALDEHYDE DEHYDROGENASE"/>
    <property type="match status" value="1"/>
</dbReference>
<evidence type="ECO:0000256" key="8">
    <source>
        <dbReference type="ARBA" id="ARBA00022605"/>
    </source>
</evidence>
<comment type="subunit">
    <text evidence="6 16">Homodimer.</text>
</comment>
<evidence type="ECO:0000256" key="13">
    <source>
        <dbReference type="ARBA" id="ARBA00023154"/>
    </source>
</evidence>
<evidence type="ECO:0000256" key="5">
    <source>
        <dbReference type="ARBA" id="ARBA00010584"/>
    </source>
</evidence>
<dbReference type="InterPro" id="IPR012080">
    <property type="entry name" value="Asp_semialdehyde_DH"/>
</dbReference>
<feature type="binding site" evidence="16">
    <location>
        <begin position="39"/>
        <end position="40"/>
    </location>
    <ligand>
        <name>NADP(+)</name>
        <dbReference type="ChEBI" id="CHEBI:58349"/>
    </ligand>
</feature>
<evidence type="ECO:0000259" key="18">
    <source>
        <dbReference type="SMART" id="SM00859"/>
    </source>
</evidence>
<comment type="catalytic activity">
    <reaction evidence="15 16">
        <text>L-aspartate 4-semialdehyde + phosphate + NADP(+) = 4-phospho-L-aspartate + NADPH + H(+)</text>
        <dbReference type="Rhea" id="RHEA:24284"/>
        <dbReference type="ChEBI" id="CHEBI:15378"/>
        <dbReference type="ChEBI" id="CHEBI:43474"/>
        <dbReference type="ChEBI" id="CHEBI:57535"/>
        <dbReference type="ChEBI" id="CHEBI:57783"/>
        <dbReference type="ChEBI" id="CHEBI:58349"/>
        <dbReference type="ChEBI" id="CHEBI:537519"/>
        <dbReference type="EC" id="1.2.1.11"/>
    </reaction>
</comment>
<dbReference type="InterPro" id="IPR000319">
    <property type="entry name" value="Asp-semialdehyde_DH_CS"/>
</dbReference>
<evidence type="ECO:0000256" key="12">
    <source>
        <dbReference type="ARBA" id="ARBA00023002"/>
    </source>
</evidence>
<dbReference type="GO" id="GO:0046983">
    <property type="term" value="F:protein dimerization activity"/>
    <property type="evidence" value="ECO:0007669"/>
    <property type="project" value="InterPro"/>
</dbReference>
<dbReference type="HAMAP" id="MF_02121">
    <property type="entry name" value="ASADH"/>
    <property type="match status" value="1"/>
</dbReference>
<dbReference type="CDD" id="cd02314">
    <property type="entry name" value="VcASADH1_like_N"/>
    <property type="match status" value="1"/>
</dbReference>
<dbReference type="NCBIfam" id="NF005144">
    <property type="entry name" value="PRK06598.1"/>
    <property type="match status" value="1"/>
</dbReference>
<feature type="domain" description="Semialdehyde dehydrogenase NAD-binding" evidence="18">
    <location>
        <begin position="5"/>
        <end position="129"/>
    </location>
</feature>
<dbReference type="NCBIfam" id="TIGR01745">
    <property type="entry name" value="asd_gamma"/>
    <property type="match status" value="1"/>
</dbReference>
<dbReference type="Proteomes" id="UP000478837">
    <property type="component" value="Unassembled WGS sequence"/>
</dbReference>
<dbReference type="PIRSF" id="PIRSF000148">
    <property type="entry name" value="ASA_dh"/>
    <property type="match status" value="1"/>
</dbReference>
<dbReference type="PROSITE" id="PS01103">
    <property type="entry name" value="ASD"/>
    <property type="match status" value="1"/>
</dbReference>
<organism evidence="19 20">
    <name type="scientific">Alteromonas hispanica</name>
    <dbReference type="NCBI Taxonomy" id="315421"/>
    <lineage>
        <taxon>Bacteria</taxon>
        <taxon>Pseudomonadati</taxon>
        <taxon>Pseudomonadota</taxon>
        <taxon>Gammaproteobacteria</taxon>
        <taxon>Alteromonadales</taxon>
        <taxon>Alteromonadaceae</taxon>
        <taxon>Alteromonas/Salinimonas group</taxon>
        <taxon>Alteromonas</taxon>
    </lineage>
</organism>
<dbReference type="Pfam" id="PF02774">
    <property type="entry name" value="Semialdhyde_dhC"/>
    <property type="match status" value="1"/>
</dbReference>
<comment type="caution">
    <text evidence="19">The sequence shown here is derived from an EMBL/GenBank/DDBJ whole genome shotgun (WGS) entry which is preliminary data.</text>
</comment>
<evidence type="ECO:0000256" key="9">
    <source>
        <dbReference type="ARBA" id="ARBA00022697"/>
    </source>
</evidence>
<comment type="pathway">
    <text evidence="3 16">Amino-acid biosynthesis; L-lysine biosynthesis via DAP pathway; (S)-tetrahydrodipicolinate from L-aspartate: step 2/4.</text>
</comment>
<evidence type="ECO:0000256" key="7">
    <source>
        <dbReference type="ARBA" id="ARBA00013120"/>
    </source>
</evidence>
<gene>
    <name evidence="16 19" type="primary">asd</name>
    <name evidence="19" type="ORF">GTW09_05110</name>
</gene>
<feature type="binding site" evidence="16">
    <location>
        <position position="361"/>
    </location>
    <ligand>
        <name>NADP(+)</name>
        <dbReference type="ChEBI" id="CHEBI:58349"/>
    </ligand>
</feature>
<evidence type="ECO:0000256" key="6">
    <source>
        <dbReference type="ARBA" id="ARBA00011738"/>
    </source>
</evidence>
<keyword evidence="8 16" id="KW-0028">Amino-acid biosynthesis</keyword>
<dbReference type="Gene3D" id="3.40.50.720">
    <property type="entry name" value="NAD(P)-binding Rossmann-like Domain"/>
    <property type="match status" value="1"/>
</dbReference>
<feature type="binding site" evidence="16">
    <location>
        <begin position="172"/>
        <end position="173"/>
    </location>
    <ligand>
        <name>NADP(+)</name>
        <dbReference type="ChEBI" id="CHEBI:58349"/>
    </ligand>
</feature>
<comment type="caution">
    <text evidence="16">Lacks conserved residue(s) required for the propagation of feature annotation.</text>
</comment>
<comment type="similarity">
    <text evidence="5 16">Belongs to the aspartate-semialdehyde dehydrogenase family.</text>
</comment>
<dbReference type="Pfam" id="PF01118">
    <property type="entry name" value="Semialdhyde_dh"/>
    <property type="match status" value="1"/>
</dbReference>
<dbReference type="UniPathway" id="UPA00034">
    <property type="reaction ID" value="UER00016"/>
</dbReference>
<evidence type="ECO:0000256" key="1">
    <source>
        <dbReference type="ARBA" id="ARBA00002492"/>
    </source>
</evidence>
<dbReference type="SUPFAM" id="SSF51735">
    <property type="entry name" value="NAD(P)-binding Rossmann-fold domains"/>
    <property type="match status" value="1"/>
</dbReference>
<dbReference type="CDD" id="cd23938">
    <property type="entry name" value="ASADH_C_bac_like"/>
    <property type="match status" value="1"/>
</dbReference>
<evidence type="ECO:0000256" key="16">
    <source>
        <dbReference type="HAMAP-Rule" id="MF_02121"/>
    </source>
</evidence>
<evidence type="ECO:0000256" key="4">
    <source>
        <dbReference type="ARBA" id="ARBA00005097"/>
    </source>
</evidence>
<dbReference type="GO" id="GO:0009088">
    <property type="term" value="P:threonine biosynthetic process"/>
    <property type="evidence" value="ECO:0007669"/>
    <property type="project" value="UniProtKB-UniRule"/>
</dbReference>
<evidence type="ECO:0000313" key="20">
    <source>
        <dbReference type="Proteomes" id="UP000478837"/>
    </source>
</evidence>
<protein>
    <recommendedName>
        <fullName evidence="7 16">Aspartate-semialdehyde dehydrogenase</fullName>
        <shortName evidence="16">ASA dehydrogenase</shortName>
        <shortName evidence="16">ASADH</shortName>
        <ecNumber evidence="7 16">1.2.1.11</ecNumber>
    </recommendedName>
    <alternativeName>
        <fullName evidence="16">Aspartate-beta-semialdehyde dehydrogenase</fullName>
    </alternativeName>
</protein>
<feature type="active site" description="Acyl-thioester intermediate" evidence="16 17">
    <location>
        <position position="142"/>
    </location>
</feature>
<keyword evidence="12 16" id="KW-0560">Oxidoreductase</keyword>
<keyword evidence="11 16" id="KW-0220">Diaminopimelate biosynthesis</keyword>
<feature type="binding site" evidence="16">
    <location>
        <begin position="12"/>
        <end position="15"/>
    </location>
    <ligand>
        <name>NADP(+)</name>
        <dbReference type="ChEBI" id="CHEBI:58349"/>
    </ligand>
</feature>
<feature type="binding site" evidence="16">
    <location>
        <position position="278"/>
    </location>
    <ligand>
        <name>substrate</name>
    </ligand>
</feature>
<dbReference type="GO" id="GO:0019877">
    <property type="term" value="P:diaminopimelate biosynthetic process"/>
    <property type="evidence" value="ECO:0007669"/>
    <property type="project" value="UniProtKB-UniRule"/>
</dbReference>
<keyword evidence="9 16" id="KW-0791">Threonine biosynthesis</keyword>